<reference evidence="1 2" key="1">
    <citation type="journal article" date="2018" name="Environ. Microbiol.">
        <title>Novel energy conservation strategies and behaviour of Pelotomaculum schinkii driving syntrophic propionate catabolism.</title>
        <authorList>
            <person name="Hidalgo-Ahumada C.A.P."/>
            <person name="Nobu M.K."/>
            <person name="Narihiro T."/>
            <person name="Tamaki H."/>
            <person name="Liu W.T."/>
            <person name="Kamagata Y."/>
            <person name="Stams A.J.M."/>
            <person name="Imachi H."/>
            <person name="Sousa D.Z."/>
        </authorList>
    </citation>
    <scope>NUCLEOTIDE SEQUENCE [LARGE SCALE GENOMIC DNA]</scope>
    <source>
        <strain evidence="1 2">HH</strain>
    </source>
</reference>
<name>A0A4Y7RF61_9FIRM</name>
<evidence type="ECO:0000313" key="1">
    <source>
        <dbReference type="EMBL" id="TEB07390.1"/>
    </source>
</evidence>
<organism evidence="1 2">
    <name type="scientific">Pelotomaculum schinkii</name>
    <dbReference type="NCBI Taxonomy" id="78350"/>
    <lineage>
        <taxon>Bacteria</taxon>
        <taxon>Bacillati</taxon>
        <taxon>Bacillota</taxon>
        <taxon>Clostridia</taxon>
        <taxon>Eubacteriales</taxon>
        <taxon>Desulfotomaculaceae</taxon>
        <taxon>Pelotomaculum</taxon>
    </lineage>
</organism>
<accession>A0A4Y7RF61</accession>
<protein>
    <submittedName>
        <fullName evidence="1">Uncharacterized protein</fullName>
    </submittedName>
</protein>
<dbReference type="AlphaFoldDB" id="A0A4Y7RF61"/>
<gene>
    <name evidence="1" type="ORF">Psch_00941</name>
</gene>
<evidence type="ECO:0000313" key="2">
    <source>
        <dbReference type="Proteomes" id="UP000298324"/>
    </source>
</evidence>
<dbReference type="EMBL" id="QFGA01000001">
    <property type="protein sequence ID" value="TEB07390.1"/>
    <property type="molecule type" value="Genomic_DNA"/>
</dbReference>
<keyword evidence="2" id="KW-1185">Reference proteome</keyword>
<dbReference type="Proteomes" id="UP000298324">
    <property type="component" value="Unassembled WGS sequence"/>
</dbReference>
<sequence length="82" mass="9338">MRDKNLQAERIIVLNGQKDLDNISNLNLDLHLLESRTNNKSNLLETMQVTKPETRSPIKTHPTASVKVNSIIAKAKVKHVRR</sequence>
<dbReference type="RefSeq" id="WP_190239291.1">
    <property type="nucleotide sequence ID" value="NZ_QFGA01000001.1"/>
</dbReference>
<comment type="caution">
    <text evidence="1">The sequence shown here is derived from an EMBL/GenBank/DDBJ whole genome shotgun (WGS) entry which is preliminary data.</text>
</comment>
<proteinExistence type="predicted"/>